<dbReference type="SUPFAM" id="SSF53335">
    <property type="entry name" value="S-adenosyl-L-methionine-dependent methyltransferases"/>
    <property type="match status" value="1"/>
</dbReference>
<comment type="caution">
    <text evidence="2">The sequence shown here is derived from an EMBL/GenBank/DDBJ whole genome shotgun (WGS) entry which is preliminary data.</text>
</comment>
<dbReference type="PANTHER" id="PTHR43861:SF6">
    <property type="entry name" value="METHYLTRANSFERASE TYPE 11"/>
    <property type="match status" value="1"/>
</dbReference>
<dbReference type="Proteomes" id="UP000230553">
    <property type="component" value="Unassembled WGS sequence"/>
</dbReference>
<dbReference type="PANTHER" id="PTHR43861">
    <property type="entry name" value="TRANS-ACONITATE 2-METHYLTRANSFERASE-RELATED"/>
    <property type="match status" value="1"/>
</dbReference>
<evidence type="ECO:0000313" key="3">
    <source>
        <dbReference type="Proteomes" id="UP000230553"/>
    </source>
</evidence>
<dbReference type="InterPro" id="IPR029063">
    <property type="entry name" value="SAM-dependent_MTases_sf"/>
</dbReference>
<gene>
    <name evidence="2" type="ORF">COY31_02640</name>
</gene>
<name>A0A2M7TFY0_9BACT</name>
<sequence length="257" mass="30096">MDKEVFSGERYIPEFFWETDEISRFHNSRYDFAIQFVKGKKILDIASGEGFGSFKLAQSAELVFGVDKDEAAISRAKNKYQKTNLNFQIGGAVHLDFPDSYFDIVISFETLEHLNKNDQVSFLSEIRRILKRDGFLMISTPDKDIYGMGHNPFHLHELNKKELRRLLGRFFTLKNIYAQDPRKQRSVIAVLMRRSVDKIRHNSIWPLLQKLIPKRIRKKIDVSTSVYVIVSENSDIYTPRHIEEWESGQYLVVLCKK</sequence>
<organism evidence="2 3">
    <name type="scientific">Candidatus Wolfebacteria bacterium CG_4_10_14_0_2_um_filter_39_18</name>
    <dbReference type="NCBI Taxonomy" id="1975061"/>
    <lineage>
        <taxon>Bacteria</taxon>
        <taxon>Candidatus Wolfeibacteriota</taxon>
    </lineage>
</organism>
<dbReference type="InterPro" id="IPR013216">
    <property type="entry name" value="Methyltransf_11"/>
</dbReference>
<proteinExistence type="predicted"/>
<reference evidence="3" key="1">
    <citation type="submission" date="2017-09" db="EMBL/GenBank/DDBJ databases">
        <title>Depth-based differentiation of microbial function through sediment-hosted aquifers and enrichment of novel symbionts in the deep terrestrial subsurface.</title>
        <authorList>
            <person name="Probst A.J."/>
            <person name="Ladd B."/>
            <person name="Jarett J.K."/>
            <person name="Geller-Mcgrath D.E."/>
            <person name="Sieber C.M.K."/>
            <person name="Emerson J.B."/>
            <person name="Anantharaman K."/>
            <person name="Thomas B.C."/>
            <person name="Malmstrom R."/>
            <person name="Stieglmeier M."/>
            <person name="Klingl A."/>
            <person name="Woyke T."/>
            <person name="Ryan C.M."/>
            <person name="Banfield J.F."/>
        </authorList>
    </citation>
    <scope>NUCLEOTIDE SEQUENCE [LARGE SCALE GENOMIC DNA]</scope>
</reference>
<dbReference type="EMBL" id="PFNM01000050">
    <property type="protein sequence ID" value="PIZ44418.1"/>
    <property type="molecule type" value="Genomic_DNA"/>
</dbReference>
<dbReference type="Pfam" id="PF08241">
    <property type="entry name" value="Methyltransf_11"/>
    <property type="match status" value="1"/>
</dbReference>
<accession>A0A2M7TFY0</accession>
<evidence type="ECO:0000259" key="1">
    <source>
        <dbReference type="Pfam" id="PF08241"/>
    </source>
</evidence>
<dbReference type="AlphaFoldDB" id="A0A2M7TFY0"/>
<feature type="domain" description="Methyltransferase type 11" evidence="1">
    <location>
        <begin position="43"/>
        <end position="138"/>
    </location>
</feature>
<protein>
    <recommendedName>
        <fullName evidence="1">Methyltransferase type 11 domain-containing protein</fullName>
    </recommendedName>
</protein>
<dbReference type="Gene3D" id="3.40.50.150">
    <property type="entry name" value="Vaccinia Virus protein VP39"/>
    <property type="match status" value="1"/>
</dbReference>
<dbReference type="GO" id="GO:0008757">
    <property type="term" value="F:S-adenosylmethionine-dependent methyltransferase activity"/>
    <property type="evidence" value="ECO:0007669"/>
    <property type="project" value="InterPro"/>
</dbReference>
<evidence type="ECO:0000313" key="2">
    <source>
        <dbReference type="EMBL" id="PIZ44418.1"/>
    </source>
</evidence>
<dbReference type="CDD" id="cd02440">
    <property type="entry name" value="AdoMet_MTases"/>
    <property type="match status" value="1"/>
</dbReference>